<keyword evidence="3" id="KW-1185">Reference proteome</keyword>
<dbReference type="InterPro" id="IPR048273">
    <property type="entry name" value="Luciferase"/>
</dbReference>
<dbReference type="InterPro" id="IPR040841">
    <property type="entry name" value="Luciferase_dom"/>
</dbReference>
<organism evidence="2 3">
    <name type="scientific">Streptomyces niveiscabiei</name>
    <dbReference type="NCBI Taxonomy" id="164115"/>
    <lineage>
        <taxon>Bacteria</taxon>
        <taxon>Bacillati</taxon>
        <taxon>Actinomycetota</taxon>
        <taxon>Actinomycetes</taxon>
        <taxon>Kitasatosporales</taxon>
        <taxon>Streptomycetaceae</taxon>
        <taxon>Streptomyces</taxon>
    </lineage>
</organism>
<comment type="caution">
    <text evidence="2">The sequence shown here is derived from an EMBL/GenBank/DDBJ whole genome shotgun (WGS) entry which is preliminary data.</text>
</comment>
<dbReference type="EMBL" id="JBJVNI010000003">
    <property type="protein sequence ID" value="MFM9608271.1"/>
    <property type="molecule type" value="Genomic_DNA"/>
</dbReference>
<evidence type="ECO:0000259" key="1">
    <source>
        <dbReference type="Pfam" id="PF17648"/>
    </source>
</evidence>
<name>A0ABW9HKG8_9ACTN</name>
<accession>A0ABW9HKG8</accession>
<feature type="domain" description="Luciferase" evidence="1">
    <location>
        <begin position="157"/>
        <end position="224"/>
    </location>
</feature>
<dbReference type="Pfam" id="PF17648">
    <property type="entry name" value="Luciferase"/>
    <property type="match status" value="1"/>
</dbReference>
<evidence type="ECO:0000313" key="2">
    <source>
        <dbReference type="EMBL" id="MFM9608271.1"/>
    </source>
</evidence>
<proteinExistence type="predicted"/>
<sequence length="235" mass="25427">MTPSRIVRRSLVGAAFAASVAAVRDYERWRALGQGGIPHGAKGWLQVTYLRTRMRETKDPAVHHPFIGEAGDGRWLPQLPHRDGERPGIGRYPVPHRQLDQPGSLHARVAVLDHFDARAAGSPGVLGYRLSAFERHHDAITLLDLDKAPAATRMAKGEVAHIHPGDGSMHMILSPSDAVTALEAGWAERHPLAGMYGEPLTYLMVYSPRSPDEAEIVGHLLDAAVGYATGAGPNL</sequence>
<gene>
    <name evidence="2" type="ORF">ACKI18_06040</name>
</gene>
<dbReference type="Proteomes" id="UP001631957">
    <property type="component" value="Unassembled WGS sequence"/>
</dbReference>
<dbReference type="PANTHER" id="PTHR38695:SF1">
    <property type="entry name" value="AMINO ACID PERMEASE_ SLC12A DOMAIN-CONTAINING PROTEIN"/>
    <property type="match status" value="1"/>
</dbReference>
<reference evidence="2 3" key="1">
    <citation type="submission" date="2024-12" db="EMBL/GenBank/DDBJ databases">
        <title>Forecasting of Potato common scab and diversities of Pathogenic streptomyces spp. in china.</title>
        <authorList>
            <person name="Handique U."/>
            <person name="Wu J."/>
        </authorList>
    </citation>
    <scope>NUCLEOTIDE SEQUENCE [LARGE SCALE GENOMIC DNA]</scope>
    <source>
        <strain evidence="2 3">ZRIMU1530</strain>
    </source>
</reference>
<protein>
    <recommendedName>
        <fullName evidence="1">Luciferase domain-containing protein</fullName>
    </recommendedName>
</protein>
<dbReference type="RefSeq" id="WP_409120651.1">
    <property type="nucleotide sequence ID" value="NZ_JBJVNI010000003.1"/>
</dbReference>
<evidence type="ECO:0000313" key="3">
    <source>
        <dbReference type="Proteomes" id="UP001631957"/>
    </source>
</evidence>
<dbReference type="PANTHER" id="PTHR38695">
    <property type="entry name" value="AMINO ACID PERMEASE_ SLC12A DOMAIN-CONTAINING PROTEIN"/>
    <property type="match status" value="1"/>
</dbReference>